<keyword evidence="9" id="KW-0067">ATP-binding</keyword>
<dbReference type="InterPro" id="IPR011006">
    <property type="entry name" value="CheY-like_superfamily"/>
</dbReference>
<dbReference type="RefSeq" id="WP_170145252.1">
    <property type="nucleotide sequence ID" value="NZ_MCHY01000006.1"/>
</dbReference>
<feature type="transmembrane region" description="Helical" evidence="13">
    <location>
        <begin position="243"/>
        <end position="259"/>
    </location>
</feature>
<dbReference type="CDD" id="cd00082">
    <property type="entry name" value="HisKA"/>
    <property type="match status" value="1"/>
</dbReference>
<comment type="catalytic activity">
    <reaction evidence="1">
        <text>ATP + protein L-histidine = ADP + protein N-phospho-L-histidine.</text>
        <dbReference type="EC" id="2.7.13.3"/>
    </reaction>
</comment>
<dbReference type="InterPro" id="IPR011623">
    <property type="entry name" value="7TMR_DISM_rcpt_extracell_dom1"/>
</dbReference>
<keyword evidence="5 12" id="KW-0597">Phosphoprotein</keyword>
<dbReference type="GO" id="GO:0005524">
    <property type="term" value="F:ATP binding"/>
    <property type="evidence" value="ECO:0007669"/>
    <property type="project" value="UniProtKB-KW"/>
</dbReference>
<keyword evidence="17" id="KW-1185">Reference proteome</keyword>
<dbReference type="PROSITE" id="PS50110">
    <property type="entry name" value="RESPONSE_REGULATORY"/>
    <property type="match status" value="1"/>
</dbReference>
<dbReference type="SUPFAM" id="SSF52172">
    <property type="entry name" value="CheY-like"/>
    <property type="match status" value="1"/>
</dbReference>
<organism evidence="16 17">
    <name type="scientific">Ammoniphilus oxalaticus</name>
    <dbReference type="NCBI Taxonomy" id="66863"/>
    <lineage>
        <taxon>Bacteria</taxon>
        <taxon>Bacillati</taxon>
        <taxon>Bacillota</taxon>
        <taxon>Bacilli</taxon>
        <taxon>Bacillales</taxon>
        <taxon>Paenibacillaceae</taxon>
        <taxon>Aneurinibacillus group</taxon>
        <taxon>Ammoniphilus</taxon>
    </lineage>
</organism>
<proteinExistence type="predicted"/>
<dbReference type="PANTHER" id="PTHR43547">
    <property type="entry name" value="TWO-COMPONENT HISTIDINE KINASE"/>
    <property type="match status" value="1"/>
</dbReference>
<feature type="transmembrane region" description="Helical" evidence="13">
    <location>
        <begin position="304"/>
        <end position="324"/>
    </location>
</feature>
<keyword evidence="4" id="KW-1003">Cell membrane</keyword>
<comment type="caution">
    <text evidence="16">The sequence shown here is derived from an EMBL/GenBank/DDBJ whole genome shotgun (WGS) entry which is preliminary data.</text>
</comment>
<dbReference type="Gene3D" id="3.40.50.2300">
    <property type="match status" value="1"/>
</dbReference>
<dbReference type="SMART" id="SM00388">
    <property type="entry name" value="HisKA"/>
    <property type="match status" value="1"/>
</dbReference>
<evidence type="ECO:0000313" key="17">
    <source>
        <dbReference type="Proteomes" id="UP000284219"/>
    </source>
</evidence>
<dbReference type="GO" id="GO:0005886">
    <property type="term" value="C:plasma membrane"/>
    <property type="evidence" value="ECO:0007669"/>
    <property type="project" value="UniProtKB-SubCell"/>
</dbReference>
<dbReference type="Gene3D" id="1.10.287.130">
    <property type="match status" value="1"/>
</dbReference>
<evidence type="ECO:0000256" key="13">
    <source>
        <dbReference type="SAM" id="Phobius"/>
    </source>
</evidence>
<dbReference type="SMART" id="SM00387">
    <property type="entry name" value="HATPase_c"/>
    <property type="match status" value="2"/>
</dbReference>
<dbReference type="InterPro" id="IPR004358">
    <property type="entry name" value="Sig_transdc_His_kin-like_C"/>
</dbReference>
<evidence type="ECO:0000256" key="8">
    <source>
        <dbReference type="ARBA" id="ARBA00022777"/>
    </source>
</evidence>
<evidence type="ECO:0000256" key="9">
    <source>
        <dbReference type="ARBA" id="ARBA00022840"/>
    </source>
</evidence>
<accession>A0A419SNW1</accession>
<reference evidence="16 17" key="1">
    <citation type="submission" date="2016-08" db="EMBL/GenBank/DDBJ databases">
        <title>Novel Firmicute Genomes.</title>
        <authorList>
            <person name="Poppleton D.I."/>
            <person name="Gribaldo S."/>
        </authorList>
    </citation>
    <scope>NUCLEOTIDE SEQUENCE [LARGE SCALE GENOMIC DNA]</scope>
    <source>
        <strain evidence="16 17">RAOx-1</strain>
    </source>
</reference>
<dbReference type="Pfam" id="PF07695">
    <property type="entry name" value="7TMR-DISM_7TM"/>
    <property type="match status" value="1"/>
</dbReference>
<dbReference type="InterPro" id="IPR003661">
    <property type="entry name" value="HisK_dim/P_dom"/>
</dbReference>
<dbReference type="Pfam" id="PF02518">
    <property type="entry name" value="HATPase_c"/>
    <property type="match status" value="2"/>
</dbReference>
<keyword evidence="10" id="KW-0902">Two-component regulatory system</keyword>
<evidence type="ECO:0000313" key="16">
    <source>
        <dbReference type="EMBL" id="RKD25901.1"/>
    </source>
</evidence>
<dbReference type="InterPro" id="IPR003594">
    <property type="entry name" value="HATPase_dom"/>
</dbReference>
<dbReference type="InterPro" id="IPR005467">
    <property type="entry name" value="His_kinase_dom"/>
</dbReference>
<dbReference type="EC" id="2.7.13.3" evidence="3"/>
<feature type="domain" description="Histidine kinase" evidence="14">
    <location>
        <begin position="437"/>
        <end position="655"/>
    </location>
</feature>
<dbReference type="Pfam" id="PF06580">
    <property type="entry name" value="His_kinase"/>
    <property type="match status" value="1"/>
</dbReference>
<gene>
    <name evidence="16" type="ORF">BEP19_02945</name>
</gene>
<feature type="modified residue" description="4-aspartylphosphate" evidence="12">
    <location>
        <position position="743"/>
    </location>
</feature>
<feature type="transmembrane region" description="Helical" evidence="13">
    <location>
        <begin position="362"/>
        <end position="383"/>
    </location>
</feature>
<dbReference type="AlphaFoldDB" id="A0A419SNW1"/>
<dbReference type="InterPro" id="IPR036890">
    <property type="entry name" value="HATPase_C_sf"/>
</dbReference>
<feature type="transmembrane region" description="Helical" evidence="13">
    <location>
        <begin position="279"/>
        <end position="295"/>
    </location>
</feature>
<evidence type="ECO:0000256" key="6">
    <source>
        <dbReference type="ARBA" id="ARBA00022679"/>
    </source>
</evidence>
<dbReference type="CDD" id="cd16922">
    <property type="entry name" value="HATPase_EvgS-ArcB-TorS-like"/>
    <property type="match status" value="1"/>
</dbReference>
<protein>
    <recommendedName>
        <fullName evidence="3">histidine kinase</fullName>
        <ecNumber evidence="3">2.7.13.3</ecNumber>
    </recommendedName>
</protein>
<dbReference type="CDD" id="cd17574">
    <property type="entry name" value="REC_OmpR"/>
    <property type="match status" value="1"/>
</dbReference>
<evidence type="ECO:0000256" key="1">
    <source>
        <dbReference type="ARBA" id="ARBA00000085"/>
    </source>
</evidence>
<dbReference type="Pfam" id="PF00072">
    <property type="entry name" value="Response_reg"/>
    <property type="match status" value="1"/>
</dbReference>
<feature type="transmembrane region" description="Helical" evidence="13">
    <location>
        <begin position="330"/>
        <end position="350"/>
    </location>
</feature>
<feature type="domain" description="Response regulatory" evidence="15">
    <location>
        <begin position="695"/>
        <end position="810"/>
    </location>
</feature>
<dbReference type="GO" id="GO:0000155">
    <property type="term" value="F:phosphorelay sensor kinase activity"/>
    <property type="evidence" value="ECO:0007669"/>
    <property type="project" value="InterPro"/>
</dbReference>
<dbReference type="FunFam" id="3.30.565.10:FF:000023">
    <property type="entry name" value="PAS domain-containing sensor histidine kinase"/>
    <property type="match status" value="1"/>
</dbReference>
<dbReference type="Pfam" id="PF00512">
    <property type="entry name" value="HisKA"/>
    <property type="match status" value="1"/>
</dbReference>
<dbReference type="SUPFAM" id="SSF47384">
    <property type="entry name" value="Homodimeric domain of signal transducing histidine kinase"/>
    <property type="match status" value="1"/>
</dbReference>
<sequence>MAASKPLNFGKLWIGMILFLFLLSGFRIAWVQYHQAPDDHPQAQNGLLDLSEWAMSERQTASLDGEWLFYPNKFIDPNAHAHLASELIRAPGPWSHVSKGSKPIHFGSYLLTIQLPNNHSDNQLYGIHIKDIPAARVYQNEQLLMQIGVPAKTADQYESRTGKYKEFFKPESNRVELVIHVANFENTVDGGMLESITFGTAKAIDRQVSFSHLMQWIVVGILLTHSLYAFVLYAMGRNRQPELLYFGGVLLFASLSILVDDDKILLSLLPINVEWSLKWLYLTFAGTVFFILKFNQSVFQLKGALLRGLLFTYTIASAALLILPNSFVNAVGALIMLMNLFSYSYIFIIVLKQLKSGNRDAIFIFVSNIVNLYNVLWGVAINLRLTQIPYYPFDYLIGIFAFAGFLFKRHLRIVQLNEKQTKELQQADKIKDQFLANTSHELRNPLHGIMNITQTILRDKQEHLHPKTKNNLQLLLLISQHMTLTLNDLLDISRLDEKQIKLRKQNIYLPAVTTGVIDMIRFMNLEKNIALTVAIPKSFPKVNADEHRLIQILFNLLHNAIKYTKEGSITVQATHDRRLATISVIDTGRGINEHTIQHLFERYKQAENATSPNEGGIGLGLHICKELVELHGGTISIESKVGEGSTFRFTLPLADFVGDERIDYNEVAVTLENEPTVAFSSPTPDQTDALGNQPSILIVDDDPVNLQVIKQVLEADYEVVTAQSGQSALAWIKKRDFDLVISDVMMPNMSGYELTQIIRRQWTAFELPILLLTARNQTEDINAGFQSGANDYVAKPLDALELRARVNALTELKKSVDEQLRLEAAWLQAQIQPHFLFNTLNTIASLSEIDITRMTKLLHEFGNYLRRSFDIQNLRSRVSLQAELELIESYLYIEKERFGDRLRIEWKVPEGLDFQLPPLSIQPLVENAVRHGVLQRIRGGTIEINVNEAETFYLITVTDDGVGISPTKVQELLAKQPHESPSLGITNTHHRLIKQYGMGLEITSKPDHGTTVRFQIPRD</sequence>
<comment type="subcellular location">
    <subcellularLocation>
        <location evidence="2">Cell membrane</location>
    </subcellularLocation>
</comment>
<evidence type="ECO:0000256" key="4">
    <source>
        <dbReference type="ARBA" id="ARBA00022475"/>
    </source>
</evidence>
<dbReference type="InterPro" id="IPR001789">
    <property type="entry name" value="Sig_transdc_resp-reg_receiver"/>
</dbReference>
<evidence type="ECO:0000256" key="3">
    <source>
        <dbReference type="ARBA" id="ARBA00012438"/>
    </source>
</evidence>
<keyword evidence="13" id="KW-1133">Transmembrane helix</keyword>
<evidence type="ECO:0000256" key="12">
    <source>
        <dbReference type="PROSITE-ProRule" id="PRU00169"/>
    </source>
</evidence>
<dbReference type="InterPro" id="IPR010559">
    <property type="entry name" value="Sig_transdc_His_kin_internal"/>
</dbReference>
<evidence type="ECO:0000256" key="7">
    <source>
        <dbReference type="ARBA" id="ARBA00022741"/>
    </source>
</evidence>
<evidence type="ECO:0000256" key="2">
    <source>
        <dbReference type="ARBA" id="ARBA00004236"/>
    </source>
</evidence>
<evidence type="ECO:0000256" key="11">
    <source>
        <dbReference type="ARBA" id="ARBA00023136"/>
    </source>
</evidence>
<dbReference type="EMBL" id="MCHY01000006">
    <property type="protein sequence ID" value="RKD25901.1"/>
    <property type="molecule type" value="Genomic_DNA"/>
</dbReference>
<evidence type="ECO:0000259" key="14">
    <source>
        <dbReference type="PROSITE" id="PS50109"/>
    </source>
</evidence>
<dbReference type="Proteomes" id="UP000284219">
    <property type="component" value="Unassembled WGS sequence"/>
</dbReference>
<dbReference type="Gene3D" id="3.30.565.10">
    <property type="entry name" value="Histidine kinase-like ATPase, C-terminal domain"/>
    <property type="match status" value="2"/>
</dbReference>
<name>A0A419SNW1_9BACL</name>
<feature type="transmembrane region" description="Helical" evidence="13">
    <location>
        <begin position="12"/>
        <end position="30"/>
    </location>
</feature>
<dbReference type="PANTHER" id="PTHR43547:SF2">
    <property type="entry name" value="HYBRID SIGNAL TRANSDUCTION HISTIDINE KINASE C"/>
    <property type="match status" value="1"/>
</dbReference>
<keyword evidence="13" id="KW-0812">Transmembrane</keyword>
<dbReference type="InterPro" id="IPR036097">
    <property type="entry name" value="HisK_dim/P_sf"/>
</dbReference>
<evidence type="ECO:0000256" key="5">
    <source>
        <dbReference type="ARBA" id="ARBA00022553"/>
    </source>
</evidence>
<keyword evidence="11 13" id="KW-0472">Membrane</keyword>
<evidence type="ECO:0000259" key="15">
    <source>
        <dbReference type="PROSITE" id="PS50110"/>
    </source>
</evidence>
<dbReference type="PRINTS" id="PR00344">
    <property type="entry name" value="BCTRLSENSOR"/>
</dbReference>
<dbReference type="SUPFAM" id="SSF55874">
    <property type="entry name" value="ATPase domain of HSP90 chaperone/DNA topoisomerase II/histidine kinase"/>
    <property type="match status" value="2"/>
</dbReference>
<dbReference type="PROSITE" id="PS50109">
    <property type="entry name" value="HIS_KIN"/>
    <property type="match status" value="1"/>
</dbReference>
<feature type="transmembrane region" description="Helical" evidence="13">
    <location>
        <begin position="213"/>
        <end position="236"/>
    </location>
</feature>
<keyword evidence="8" id="KW-0418">Kinase</keyword>
<dbReference type="SMART" id="SM00448">
    <property type="entry name" value="REC"/>
    <property type="match status" value="1"/>
</dbReference>
<evidence type="ECO:0000256" key="10">
    <source>
        <dbReference type="ARBA" id="ARBA00023012"/>
    </source>
</evidence>
<keyword evidence="7" id="KW-0547">Nucleotide-binding</keyword>
<keyword evidence="6" id="KW-0808">Transferase</keyword>